<dbReference type="AlphaFoldDB" id="A0AAJ2X140"/>
<name>A0AAJ2X140_XANCA</name>
<reference evidence="1" key="1">
    <citation type="submission" date="2021-10" db="EMBL/GenBank/DDBJ databases">
        <authorList>
            <person name="Hussein R."/>
            <person name="Harrison J."/>
            <person name="Studholme D.J."/>
            <person name="Vicente J."/>
            <person name="Grant M."/>
        </authorList>
    </citation>
    <scope>NUCLEOTIDE SEQUENCE</scope>
    <source>
        <strain evidence="1">NCPPB 2970</strain>
    </source>
</reference>
<evidence type="ECO:0000313" key="2">
    <source>
        <dbReference type="Proteomes" id="UP001297361"/>
    </source>
</evidence>
<sequence>MSALTDQVLRGTLYFAVGVTSESRYDAYRLVVASDKALTQTLEPADKSGYSIGTG</sequence>
<comment type="caution">
    <text evidence="1">The sequence shown here is derived from an EMBL/GenBank/DDBJ whole genome shotgun (WGS) entry which is preliminary data.</text>
</comment>
<dbReference type="EMBL" id="JAJFNJ020000003">
    <property type="protein sequence ID" value="MEC3886918.1"/>
    <property type="molecule type" value="Genomic_DNA"/>
</dbReference>
<proteinExistence type="predicted"/>
<gene>
    <name evidence="1" type="ORF">LLE72_003865</name>
</gene>
<organism evidence="1 2">
    <name type="scientific">Xanthomonas campestris pv. papavericola</name>
    <dbReference type="NCBI Taxonomy" id="487881"/>
    <lineage>
        <taxon>Bacteria</taxon>
        <taxon>Pseudomonadati</taxon>
        <taxon>Pseudomonadota</taxon>
        <taxon>Gammaproteobacteria</taxon>
        <taxon>Lysobacterales</taxon>
        <taxon>Lysobacteraceae</taxon>
        <taxon>Xanthomonas</taxon>
    </lineage>
</organism>
<protein>
    <submittedName>
        <fullName evidence="1">Uncharacterized protein</fullName>
    </submittedName>
</protein>
<dbReference type="RefSeq" id="WP_228426852.1">
    <property type="nucleotide sequence ID" value="NZ_JAJFNJ020000003.1"/>
</dbReference>
<reference evidence="1" key="2">
    <citation type="submission" date="2024-01" db="EMBL/GenBank/DDBJ databases">
        <title>Long-read genome sequencing of X. campestris pv. papavericola.</title>
        <authorList>
            <person name="Hussain R.M.F."/>
            <person name="Greer S."/>
            <person name="Harrison J."/>
            <person name="Grant M."/>
            <person name="Vicente J."/>
            <person name="Studholme D.J."/>
        </authorList>
    </citation>
    <scope>NUCLEOTIDE SEQUENCE</scope>
    <source>
        <strain evidence="1">NCPPB 2970</strain>
    </source>
</reference>
<accession>A0AAJ2X140</accession>
<evidence type="ECO:0000313" key="1">
    <source>
        <dbReference type="EMBL" id="MEC3886918.1"/>
    </source>
</evidence>
<dbReference type="Proteomes" id="UP001297361">
    <property type="component" value="Unassembled WGS sequence"/>
</dbReference>